<protein>
    <recommendedName>
        <fullName evidence="4">Lipoprotein</fullName>
    </recommendedName>
</protein>
<evidence type="ECO:0000313" key="2">
    <source>
        <dbReference type="EMBL" id="MBP1082088.1"/>
    </source>
</evidence>
<reference evidence="2 3" key="1">
    <citation type="submission" date="2021-01" db="EMBL/GenBank/DDBJ databases">
        <title>Genomic Encyclopedia of Type Strains, Phase IV (KMG-IV): sequencing the most valuable type-strain genomes for metagenomic binning, comparative biology and taxonomic classification.</title>
        <authorList>
            <person name="Goeker M."/>
        </authorList>
    </citation>
    <scope>NUCLEOTIDE SEQUENCE [LARGE SCALE GENOMIC DNA]</scope>
    <source>
        <strain evidence="2 3">DSM 103394</strain>
    </source>
</reference>
<keyword evidence="1" id="KW-0732">Signal</keyword>
<feature type="chain" id="PRO_5047408287" description="Lipoprotein" evidence="1">
    <location>
        <begin position="26"/>
        <end position="259"/>
    </location>
</feature>
<accession>A0ABS4CX31</accession>
<name>A0ABS4CX31_9BACI</name>
<evidence type="ECO:0000256" key="1">
    <source>
        <dbReference type="SAM" id="SignalP"/>
    </source>
</evidence>
<feature type="signal peptide" evidence="1">
    <location>
        <begin position="1"/>
        <end position="25"/>
    </location>
</feature>
<dbReference type="Proteomes" id="UP000674416">
    <property type="component" value="Unassembled WGS sequence"/>
</dbReference>
<keyword evidence="3" id="KW-1185">Reference proteome</keyword>
<dbReference type="RefSeq" id="WP_053604880.1">
    <property type="nucleotide sequence ID" value="NZ_JAFDST010000002.1"/>
</dbReference>
<sequence length="259" mass="28497">MKKMILTSSLLVPTLILGGCSSAKGVQSNQHQVQIIDQSNNAQDENTSEKSYTSLEALLKDVEANLKTDVPFVAPTDIPKDDNTYYSAAIDNKSAGYSVIIFQTDKPLQINDAELNDLGEENQLVTLTGTKYDSAQSAQEETGYQEVQQENIDLGHGIKGLQEGAAGSKYLSWNEGRWFLNLRANTDNAINLEDDAKDMVEFLETNTLPIPNKYGQISVDYENEGHNAAIWQNGQDVYEAVPNTSDPVEALKMITSVEN</sequence>
<gene>
    <name evidence="2" type="ORF">JOC74_002581</name>
</gene>
<proteinExistence type="predicted"/>
<dbReference type="EMBL" id="JAFDST010000002">
    <property type="protein sequence ID" value="MBP1082088.1"/>
    <property type="molecule type" value="Genomic_DNA"/>
</dbReference>
<comment type="caution">
    <text evidence="2">The sequence shown here is derived from an EMBL/GenBank/DDBJ whole genome shotgun (WGS) entry which is preliminary data.</text>
</comment>
<evidence type="ECO:0008006" key="4">
    <source>
        <dbReference type="Google" id="ProtNLM"/>
    </source>
</evidence>
<organism evidence="2 3">
    <name type="scientific">Bacillus capparidis</name>
    <dbReference type="NCBI Taxonomy" id="1840411"/>
    <lineage>
        <taxon>Bacteria</taxon>
        <taxon>Bacillati</taxon>
        <taxon>Bacillota</taxon>
        <taxon>Bacilli</taxon>
        <taxon>Bacillales</taxon>
        <taxon>Bacillaceae</taxon>
        <taxon>Bacillus</taxon>
    </lineage>
</organism>
<evidence type="ECO:0000313" key="3">
    <source>
        <dbReference type="Proteomes" id="UP000674416"/>
    </source>
</evidence>
<dbReference type="PROSITE" id="PS51257">
    <property type="entry name" value="PROKAR_LIPOPROTEIN"/>
    <property type="match status" value="1"/>
</dbReference>